<gene>
    <name evidence="4" type="ORF">FOXB_13563</name>
</gene>
<evidence type="ECO:0000259" key="3">
    <source>
        <dbReference type="PROSITE" id="PS50157"/>
    </source>
</evidence>
<dbReference type="SUPFAM" id="SSF57667">
    <property type="entry name" value="beta-beta-alpha zinc fingers"/>
    <property type="match status" value="1"/>
</dbReference>
<keyword evidence="1" id="KW-0479">Metal-binding</keyword>
<evidence type="ECO:0000256" key="2">
    <source>
        <dbReference type="SAM" id="Coils"/>
    </source>
</evidence>
<dbReference type="GO" id="GO:0008270">
    <property type="term" value="F:zinc ion binding"/>
    <property type="evidence" value="ECO:0007669"/>
    <property type="project" value="UniProtKB-KW"/>
</dbReference>
<dbReference type="PROSITE" id="PS00028">
    <property type="entry name" value="ZINC_FINGER_C2H2_1"/>
    <property type="match status" value="1"/>
</dbReference>
<organism evidence="4">
    <name type="scientific">Fusarium oxysporum (strain Fo5176)</name>
    <name type="common">Fusarium vascular wilt</name>
    <dbReference type="NCBI Taxonomy" id="660025"/>
    <lineage>
        <taxon>Eukaryota</taxon>
        <taxon>Fungi</taxon>
        <taxon>Dikarya</taxon>
        <taxon>Ascomycota</taxon>
        <taxon>Pezizomycotina</taxon>
        <taxon>Sordariomycetes</taxon>
        <taxon>Hypocreomycetidae</taxon>
        <taxon>Hypocreales</taxon>
        <taxon>Nectriaceae</taxon>
        <taxon>Fusarium</taxon>
        <taxon>Fusarium oxysporum species complex</taxon>
    </lineage>
</organism>
<dbReference type="OrthoDB" id="5081808at2759"/>
<dbReference type="InterPro" id="IPR013087">
    <property type="entry name" value="Znf_C2H2_type"/>
</dbReference>
<dbReference type="InterPro" id="IPR036236">
    <property type="entry name" value="Znf_C2H2_sf"/>
</dbReference>
<dbReference type="Gene3D" id="3.30.160.60">
    <property type="entry name" value="Classic Zinc Finger"/>
    <property type="match status" value="1"/>
</dbReference>
<keyword evidence="1" id="KW-0863">Zinc-finger</keyword>
<evidence type="ECO:0000256" key="1">
    <source>
        <dbReference type="PROSITE-ProRule" id="PRU00042"/>
    </source>
</evidence>
<sequence length="260" mass="29657">MAAKNLMCGSFTSSGDLITNDTSFPDLDLFDNTEWLYGAGILDQPERYDDPPALQYFPNDGGEVMEHGHHLQINAEEPLSEKRLRTTDKRRTRKFFCSDCTLSFGSQNDVNRHRSSIHDRRRPYVCQVPGCRRGGLGFSRKDNFMVHLRDVHGTQAMDQSLAEGIDKMGARELSDYAQGCPREELLQLVLQQQATCERERQKRRAVEEELGKQKQMYITRVIQCVYGHLLLTIRISIPALPTLPPVYLNPKPVSGQPAYR</sequence>
<dbReference type="AlphaFoldDB" id="F9G4I1"/>
<dbReference type="SMART" id="SM00355">
    <property type="entry name" value="ZnF_C2H2"/>
    <property type="match status" value="2"/>
</dbReference>
<feature type="coiled-coil region" evidence="2">
    <location>
        <begin position="189"/>
        <end position="216"/>
    </location>
</feature>
<dbReference type="STRING" id="660025.F9G4I1"/>
<dbReference type="EMBL" id="AFQF01003381">
    <property type="protein sequence ID" value="EGU75941.1"/>
    <property type="molecule type" value="Genomic_DNA"/>
</dbReference>
<comment type="caution">
    <text evidence="4">The sequence shown here is derived from an EMBL/GenBank/DDBJ whole genome shotgun (WGS) entry which is preliminary data.</text>
</comment>
<evidence type="ECO:0000313" key="4">
    <source>
        <dbReference type="EMBL" id="EGU75941.1"/>
    </source>
</evidence>
<keyword evidence="2" id="KW-0175">Coiled coil</keyword>
<keyword evidence="1" id="KW-0862">Zinc</keyword>
<protein>
    <recommendedName>
        <fullName evidence="3">C2H2-type domain-containing protein</fullName>
    </recommendedName>
</protein>
<proteinExistence type="predicted"/>
<feature type="domain" description="C2H2-type" evidence="3">
    <location>
        <begin position="95"/>
        <end position="123"/>
    </location>
</feature>
<name>F9G4I1_FUSOF</name>
<dbReference type="PROSITE" id="PS50157">
    <property type="entry name" value="ZINC_FINGER_C2H2_2"/>
    <property type="match status" value="1"/>
</dbReference>
<reference evidence="4" key="1">
    <citation type="journal article" date="2012" name="Mol. Plant Microbe Interact.">
        <title>A highly conserved effector in Fusarium oxysporum is required for full virulence on Arabidopsis.</title>
        <authorList>
            <person name="Thatcher L.F."/>
            <person name="Gardiner D.M."/>
            <person name="Kazan K."/>
            <person name="Manners J."/>
        </authorList>
    </citation>
    <scope>NUCLEOTIDE SEQUENCE [LARGE SCALE GENOMIC DNA]</scope>
    <source>
        <strain evidence="4">Fo5176</strain>
    </source>
</reference>
<accession>F9G4I1</accession>